<keyword evidence="1" id="KW-0880">Kelch repeat</keyword>
<reference evidence="3" key="1">
    <citation type="submission" date="2020-01" db="EMBL/GenBank/DDBJ databases">
        <title>Genome Sequencing of Three Apophysomyces-Like Fungal Strains Confirms a Novel Fungal Genus in the Mucoromycota with divergent Burkholderia-like Endosymbiotic Bacteria.</title>
        <authorList>
            <person name="Stajich J.E."/>
            <person name="Macias A.M."/>
            <person name="Carter-House D."/>
            <person name="Lovett B."/>
            <person name="Kasson L.R."/>
            <person name="Berry K."/>
            <person name="Grigoriev I."/>
            <person name="Chang Y."/>
            <person name="Spatafora J."/>
            <person name="Kasson M.T."/>
        </authorList>
    </citation>
    <scope>NUCLEOTIDE SEQUENCE</scope>
    <source>
        <strain evidence="3">NRRL A-21654</strain>
    </source>
</reference>
<organism evidence="3 4">
    <name type="scientific">Apophysomyces ossiformis</name>
    <dbReference type="NCBI Taxonomy" id="679940"/>
    <lineage>
        <taxon>Eukaryota</taxon>
        <taxon>Fungi</taxon>
        <taxon>Fungi incertae sedis</taxon>
        <taxon>Mucoromycota</taxon>
        <taxon>Mucoromycotina</taxon>
        <taxon>Mucoromycetes</taxon>
        <taxon>Mucorales</taxon>
        <taxon>Mucorineae</taxon>
        <taxon>Mucoraceae</taxon>
        <taxon>Apophysomyces</taxon>
    </lineage>
</organism>
<evidence type="ECO:0000256" key="1">
    <source>
        <dbReference type="ARBA" id="ARBA00022441"/>
    </source>
</evidence>
<dbReference type="Pfam" id="PF24681">
    <property type="entry name" value="Kelch_KLHDC2_KLHL20_DRC7"/>
    <property type="match status" value="1"/>
</dbReference>
<accession>A0A8H7BYD7</accession>
<evidence type="ECO:0000256" key="2">
    <source>
        <dbReference type="ARBA" id="ARBA00022737"/>
    </source>
</evidence>
<keyword evidence="4" id="KW-1185">Reference proteome</keyword>
<dbReference type="PANTHER" id="PTHR46093">
    <property type="entry name" value="ACYL-COA-BINDING DOMAIN-CONTAINING PROTEIN 5"/>
    <property type="match status" value="1"/>
</dbReference>
<dbReference type="PANTHER" id="PTHR46093:SF18">
    <property type="entry name" value="FIBRONECTIN TYPE-III DOMAIN-CONTAINING PROTEIN"/>
    <property type="match status" value="1"/>
</dbReference>
<dbReference type="OrthoDB" id="2363417at2759"/>
<comment type="caution">
    <text evidence="3">The sequence shown here is derived from an EMBL/GenBank/DDBJ whole genome shotgun (WGS) entry which is preliminary data.</text>
</comment>
<protein>
    <recommendedName>
        <fullName evidence="5">Kelch repeat protein</fullName>
    </recommendedName>
</protein>
<dbReference type="AlphaFoldDB" id="A0A8H7BYD7"/>
<evidence type="ECO:0000313" key="3">
    <source>
        <dbReference type="EMBL" id="KAF7732837.1"/>
    </source>
</evidence>
<evidence type="ECO:0008006" key="5">
    <source>
        <dbReference type="Google" id="ProtNLM"/>
    </source>
</evidence>
<gene>
    <name evidence="3" type="ORF">EC973_000113</name>
</gene>
<name>A0A8H7BYD7_9FUNG</name>
<proteinExistence type="predicted"/>
<evidence type="ECO:0000313" key="4">
    <source>
        <dbReference type="Proteomes" id="UP000605846"/>
    </source>
</evidence>
<sequence length="400" mass="43872">MINTEFCTRSTLKGCTLLRNTIYCYGGIPATIVFRYRAETYQGFYKLDVSRNLTRDELMSNWTQLNDDVPFDSKPNMTLEANADFAMVPIPNQASVVNGGVGYGAAVLTDTANGKKIPMTRLLNDETTKFDGQNWSIIPSGGIDQYFGQTGNYVESKQSIYYWGGWSVLNNRSADVTFRILNYTTLQWSFSQSTPLPGDSIVRFRHTATMGADNKIYFIGGTSGYGANDSISMQDILVYDTTADKWDLTKSQGSVTPSERSMHTTTWIPGTNTLLVYGGAATLPEPNNFTTVSDYCYTYDTVQNQWTPHNPQGPSGAGALYGHSGPAAPQDYSPGVMFILNLNNMSWSEQYNANALNYVLPSPVKNITIPEPTQTPLPVVSNTPTIIGAVIGSVGSVRSH</sequence>
<dbReference type="Proteomes" id="UP000605846">
    <property type="component" value="Unassembled WGS sequence"/>
</dbReference>
<dbReference type="InterPro" id="IPR015915">
    <property type="entry name" value="Kelch-typ_b-propeller"/>
</dbReference>
<dbReference type="SUPFAM" id="SSF117281">
    <property type="entry name" value="Kelch motif"/>
    <property type="match status" value="1"/>
</dbReference>
<keyword evidence="2" id="KW-0677">Repeat</keyword>
<dbReference type="Gene3D" id="2.120.10.80">
    <property type="entry name" value="Kelch-type beta propeller"/>
    <property type="match status" value="1"/>
</dbReference>
<dbReference type="EMBL" id="JABAYA010000001">
    <property type="protein sequence ID" value="KAF7732837.1"/>
    <property type="molecule type" value="Genomic_DNA"/>
</dbReference>